<protein>
    <submittedName>
        <fullName evidence="5">LacI family DNA-binding transcriptional regulator</fullName>
    </submittedName>
</protein>
<keyword evidence="1" id="KW-0805">Transcription regulation</keyword>
<dbReference type="Gene3D" id="3.40.50.2300">
    <property type="match status" value="2"/>
</dbReference>
<dbReference type="SUPFAM" id="SSF53822">
    <property type="entry name" value="Periplasmic binding protein-like I"/>
    <property type="match status" value="1"/>
</dbReference>
<evidence type="ECO:0000256" key="2">
    <source>
        <dbReference type="ARBA" id="ARBA00023125"/>
    </source>
</evidence>
<dbReference type="Pfam" id="PF13377">
    <property type="entry name" value="Peripla_BP_3"/>
    <property type="match status" value="1"/>
</dbReference>
<name>A0ABU7I463_9SPHI</name>
<dbReference type="SMART" id="SM00354">
    <property type="entry name" value="HTH_LACI"/>
    <property type="match status" value="1"/>
</dbReference>
<evidence type="ECO:0000256" key="3">
    <source>
        <dbReference type="ARBA" id="ARBA00023163"/>
    </source>
</evidence>
<dbReference type="RefSeq" id="WP_330106554.1">
    <property type="nucleotide sequence ID" value="NZ_JAZDQT010000001.1"/>
</dbReference>
<keyword evidence="3" id="KW-0804">Transcription</keyword>
<dbReference type="PROSITE" id="PS50932">
    <property type="entry name" value="HTH_LACI_2"/>
    <property type="match status" value="1"/>
</dbReference>
<dbReference type="InterPro" id="IPR010982">
    <property type="entry name" value="Lambda_DNA-bd_dom_sf"/>
</dbReference>
<dbReference type="SUPFAM" id="SSF47413">
    <property type="entry name" value="lambda repressor-like DNA-binding domains"/>
    <property type="match status" value="1"/>
</dbReference>
<sequence>MNNNITLSDIAKALNLSVSTVSRALTDSYQIGDETKQKVLAYAKEHHYVPNRMARSLREGKSRSIGVIVCSIDNSFMAQMLDGIDRYCSERDYQIIIMQSKELYEQEKANVSLLYAGGIDGLLISPSYQTTDFSHLTNLQQAGLPVVLFDRLSNHIETHKVAVDNFKGAYEATVHLINNGYRAIAHLNWNTQLSVATERFKGYQKALEDFGIAFNPDWVKFCDTTNAATLDEELATALQELMALKQRPQAIFTATDLLSTKCLAHLHQSGLRIPDDIALIGFSNTDLAEVLNPSLSTIHQPSFEIGRLAAQQLLTLIADNNTQPFETILLPTKLQVRESSQAKF</sequence>
<keyword evidence="6" id="KW-1185">Reference proteome</keyword>
<accession>A0ABU7I463</accession>
<feature type="domain" description="HTH lacI-type" evidence="4">
    <location>
        <begin position="5"/>
        <end position="59"/>
    </location>
</feature>
<organism evidence="5 6">
    <name type="scientific">Pedobacter albus</name>
    <dbReference type="NCBI Taxonomy" id="3113905"/>
    <lineage>
        <taxon>Bacteria</taxon>
        <taxon>Pseudomonadati</taxon>
        <taxon>Bacteroidota</taxon>
        <taxon>Sphingobacteriia</taxon>
        <taxon>Sphingobacteriales</taxon>
        <taxon>Sphingobacteriaceae</taxon>
        <taxon>Pedobacter</taxon>
    </lineage>
</organism>
<dbReference type="Proteomes" id="UP001336835">
    <property type="component" value="Unassembled WGS sequence"/>
</dbReference>
<dbReference type="InterPro" id="IPR046335">
    <property type="entry name" value="LacI/GalR-like_sensor"/>
</dbReference>
<dbReference type="InterPro" id="IPR028082">
    <property type="entry name" value="Peripla_BP_I"/>
</dbReference>
<dbReference type="PANTHER" id="PTHR30146">
    <property type="entry name" value="LACI-RELATED TRANSCRIPTIONAL REPRESSOR"/>
    <property type="match status" value="1"/>
</dbReference>
<dbReference type="EMBL" id="JAZDQT010000001">
    <property type="protein sequence ID" value="MEE1944179.1"/>
    <property type="molecule type" value="Genomic_DNA"/>
</dbReference>
<evidence type="ECO:0000259" key="4">
    <source>
        <dbReference type="PROSITE" id="PS50932"/>
    </source>
</evidence>
<evidence type="ECO:0000256" key="1">
    <source>
        <dbReference type="ARBA" id="ARBA00023015"/>
    </source>
</evidence>
<keyword evidence="2 5" id="KW-0238">DNA-binding</keyword>
<comment type="caution">
    <text evidence="5">The sequence shown here is derived from an EMBL/GenBank/DDBJ whole genome shotgun (WGS) entry which is preliminary data.</text>
</comment>
<dbReference type="PANTHER" id="PTHR30146:SF109">
    <property type="entry name" value="HTH-TYPE TRANSCRIPTIONAL REGULATOR GALS"/>
    <property type="match status" value="1"/>
</dbReference>
<evidence type="ECO:0000313" key="5">
    <source>
        <dbReference type="EMBL" id="MEE1944179.1"/>
    </source>
</evidence>
<dbReference type="CDD" id="cd01392">
    <property type="entry name" value="HTH_LacI"/>
    <property type="match status" value="1"/>
</dbReference>
<reference evidence="5 6" key="1">
    <citation type="submission" date="2024-01" db="EMBL/GenBank/DDBJ databases">
        <title>Pedobacter sp. nov., isolated from fresh soil.</title>
        <authorList>
            <person name="Le N.T.T."/>
        </authorList>
    </citation>
    <scope>NUCLEOTIDE SEQUENCE [LARGE SCALE GENOMIC DNA]</scope>
    <source>
        <strain evidence="5 6">KR3-3</strain>
    </source>
</reference>
<dbReference type="Pfam" id="PF00356">
    <property type="entry name" value="LacI"/>
    <property type="match status" value="1"/>
</dbReference>
<proteinExistence type="predicted"/>
<dbReference type="InterPro" id="IPR000843">
    <property type="entry name" value="HTH_LacI"/>
</dbReference>
<evidence type="ECO:0000313" key="6">
    <source>
        <dbReference type="Proteomes" id="UP001336835"/>
    </source>
</evidence>
<dbReference type="GO" id="GO:0003677">
    <property type="term" value="F:DNA binding"/>
    <property type="evidence" value="ECO:0007669"/>
    <property type="project" value="UniProtKB-KW"/>
</dbReference>
<dbReference type="CDD" id="cd06267">
    <property type="entry name" value="PBP1_LacI_sugar_binding-like"/>
    <property type="match status" value="1"/>
</dbReference>
<gene>
    <name evidence="5" type="ORF">VRU48_03600</name>
</gene>
<dbReference type="Gene3D" id="1.10.260.40">
    <property type="entry name" value="lambda repressor-like DNA-binding domains"/>
    <property type="match status" value="1"/>
</dbReference>